<dbReference type="SUPFAM" id="SSF55469">
    <property type="entry name" value="FMN-dependent nitroreductase-like"/>
    <property type="match status" value="1"/>
</dbReference>
<dbReference type="Pfam" id="PF00881">
    <property type="entry name" value="Nitroreductase"/>
    <property type="match status" value="1"/>
</dbReference>
<comment type="caution">
    <text evidence="2">The sequence shown here is derived from an EMBL/GenBank/DDBJ whole genome shotgun (WGS) entry which is preliminary data.</text>
</comment>
<dbReference type="AlphaFoldDB" id="A0AAE5H4I9"/>
<feature type="domain" description="Nitroreductase" evidence="1">
    <location>
        <begin position="7"/>
        <end position="167"/>
    </location>
</feature>
<evidence type="ECO:0000313" key="2">
    <source>
        <dbReference type="EMBL" id="NSB13889.1"/>
    </source>
</evidence>
<dbReference type="Gene3D" id="3.40.109.10">
    <property type="entry name" value="NADH Oxidase"/>
    <property type="match status" value="1"/>
</dbReference>
<dbReference type="GO" id="GO:0016491">
    <property type="term" value="F:oxidoreductase activity"/>
    <property type="evidence" value="ECO:0007669"/>
    <property type="project" value="InterPro"/>
</dbReference>
<proteinExistence type="predicted"/>
<dbReference type="InterPro" id="IPR029479">
    <property type="entry name" value="Nitroreductase"/>
</dbReference>
<dbReference type="Proteomes" id="UP000822184">
    <property type="component" value="Unassembled WGS sequence"/>
</dbReference>
<dbReference type="EMBL" id="JABTDW010000001">
    <property type="protein sequence ID" value="NSB13889.1"/>
    <property type="molecule type" value="Genomic_DNA"/>
</dbReference>
<sequence length="189" mass="21744">MDIIRAIEERRSIRKFKDKVVPKEIIEKILELATKAPSGKNRQPWKFVVAQNNTKDEMVRIMGNSIDQNKKENKSTGSLESSINSINEASAVILVFNTFSNFEEDYNHHRLLTDTQSIGAAIQTLLLAAQDFKLGTLWICDIFYCDREICSWLNCKDELVAAVAIGYPDQSPYPRPRKPLEEVVRWKKR</sequence>
<evidence type="ECO:0000313" key="3">
    <source>
        <dbReference type="Proteomes" id="UP000822184"/>
    </source>
</evidence>
<reference evidence="2" key="1">
    <citation type="submission" date="2020-06" db="EMBL/GenBank/DDBJ databases">
        <title>Genomic insights into acetone-butanol-ethanol (ABE) fermentation by sequencing solventogenic clostridia strains.</title>
        <authorList>
            <person name="Brown S."/>
        </authorList>
    </citation>
    <scope>NUCLEOTIDE SEQUENCE</scope>
    <source>
        <strain evidence="2">DJ123</strain>
    </source>
</reference>
<dbReference type="InterPro" id="IPR050627">
    <property type="entry name" value="Nitroreductase/BluB"/>
</dbReference>
<dbReference type="RefSeq" id="WP_077856434.1">
    <property type="nucleotide sequence ID" value="NZ_JABTDW010000001.1"/>
</dbReference>
<name>A0AAE5H4I9_CLOBE</name>
<evidence type="ECO:0000259" key="1">
    <source>
        <dbReference type="Pfam" id="PF00881"/>
    </source>
</evidence>
<accession>A0AAE5H4I9</accession>
<organism evidence="2 3">
    <name type="scientific">Clostridium beijerinckii</name>
    <name type="common">Clostridium MP</name>
    <dbReference type="NCBI Taxonomy" id="1520"/>
    <lineage>
        <taxon>Bacteria</taxon>
        <taxon>Bacillati</taxon>
        <taxon>Bacillota</taxon>
        <taxon>Clostridia</taxon>
        <taxon>Eubacteriales</taxon>
        <taxon>Clostridiaceae</taxon>
        <taxon>Clostridium</taxon>
    </lineage>
</organism>
<dbReference type="CDD" id="cd02136">
    <property type="entry name" value="PnbA_NfnB-like"/>
    <property type="match status" value="1"/>
</dbReference>
<dbReference type="PANTHER" id="PTHR23026:SF123">
    <property type="entry name" value="NAD(P)H NITROREDUCTASE RV3131-RELATED"/>
    <property type="match status" value="1"/>
</dbReference>
<protein>
    <submittedName>
        <fullName evidence="2">Nitroreductase</fullName>
    </submittedName>
</protein>
<dbReference type="InterPro" id="IPR000415">
    <property type="entry name" value="Nitroreductase-like"/>
</dbReference>
<gene>
    <name evidence="2" type="ORF">BCD95_002148</name>
</gene>
<dbReference type="PANTHER" id="PTHR23026">
    <property type="entry name" value="NADPH NITROREDUCTASE"/>
    <property type="match status" value="1"/>
</dbReference>